<comment type="caution">
    <text evidence="18">The sequence shown here is derived from an EMBL/GenBank/DDBJ whole genome shotgun (WGS) entry which is preliminary data.</text>
</comment>
<dbReference type="GO" id="GO:0000155">
    <property type="term" value="F:phosphorelay sensor kinase activity"/>
    <property type="evidence" value="ECO:0007669"/>
    <property type="project" value="InterPro"/>
</dbReference>
<dbReference type="SMART" id="SM00091">
    <property type="entry name" value="PAS"/>
    <property type="match status" value="1"/>
</dbReference>
<dbReference type="InterPro" id="IPR000014">
    <property type="entry name" value="PAS"/>
</dbReference>
<comment type="subcellular location">
    <subcellularLocation>
        <location evidence="2">Cell membrane</location>
        <topology evidence="2">Multi-pass membrane protein</topology>
    </subcellularLocation>
</comment>
<keyword evidence="6" id="KW-0808">Transferase</keyword>
<feature type="domain" description="PAC" evidence="16">
    <location>
        <begin position="488"/>
        <end position="540"/>
    </location>
</feature>
<dbReference type="InterPro" id="IPR000700">
    <property type="entry name" value="PAS-assoc_C"/>
</dbReference>
<comment type="catalytic activity">
    <reaction evidence="1">
        <text>ATP + protein L-histidine = ADP + protein N-phospho-L-histidine.</text>
        <dbReference type="EC" id="2.7.13.3"/>
    </reaction>
</comment>
<dbReference type="PROSITE" id="PS50885">
    <property type="entry name" value="HAMP"/>
    <property type="match status" value="1"/>
</dbReference>
<dbReference type="InterPro" id="IPR005467">
    <property type="entry name" value="His_kinase_dom"/>
</dbReference>
<keyword evidence="7" id="KW-0547">Nucleotide-binding</keyword>
<feature type="domain" description="HAMP" evidence="17">
    <location>
        <begin position="352"/>
        <end position="404"/>
    </location>
</feature>
<dbReference type="PROSITE" id="PS50113">
    <property type="entry name" value="PAC"/>
    <property type="match status" value="1"/>
</dbReference>
<dbReference type="InterPro" id="IPR036097">
    <property type="entry name" value="HisK_dim/P_sf"/>
</dbReference>
<dbReference type="SMART" id="SM00387">
    <property type="entry name" value="HATPase_c"/>
    <property type="match status" value="1"/>
</dbReference>
<dbReference type="InterPro" id="IPR004358">
    <property type="entry name" value="Sig_transdc_His_kin-like_C"/>
</dbReference>
<evidence type="ECO:0000313" key="18">
    <source>
        <dbReference type="EMBL" id="OMF44254.1"/>
    </source>
</evidence>
<dbReference type="InterPro" id="IPR003660">
    <property type="entry name" value="HAMP_dom"/>
</dbReference>
<dbReference type="PRINTS" id="PR00344">
    <property type="entry name" value="BCTRLSENSOR"/>
</dbReference>
<dbReference type="Pfam" id="PF00672">
    <property type="entry name" value="HAMP"/>
    <property type="match status" value="1"/>
</dbReference>
<dbReference type="InterPro" id="IPR013767">
    <property type="entry name" value="PAS_fold"/>
</dbReference>
<dbReference type="AlphaFoldDB" id="A0A1R1DXD3"/>
<dbReference type="SMART" id="SM00388">
    <property type="entry name" value="HisKA"/>
    <property type="match status" value="1"/>
</dbReference>
<dbReference type="InterPro" id="IPR001610">
    <property type="entry name" value="PAC"/>
</dbReference>
<evidence type="ECO:0000256" key="11">
    <source>
        <dbReference type="ARBA" id="ARBA00023136"/>
    </source>
</evidence>
<reference evidence="18 19" key="1">
    <citation type="submission" date="2016-11" db="EMBL/GenBank/DDBJ databases">
        <title>Paenibacillus species isolates.</title>
        <authorList>
            <person name="Beno S.M."/>
        </authorList>
    </citation>
    <scope>NUCLEOTIDE SEQUENCE [LARGE SCALE GENOMIC DNA]</scope>
    <source>
        <strain evidence="18 19">FSL R5-0378</strain>
    </source>
</reference>
<keyword evidence="13" id="KW-1133">Transmembrane helix</keyword>
<evidence type="ECO:0000259" key="16">
    <source>
        <dbReference type="PROSITE" id="PS50113"/>
    </source>
</evidence>
<dbReference type="GO" id="GO:0005524">
    <property type="term" value="F:ATP binding"/>
    <property type="evidence" value="ECO:0007669"/>
    <property type="project" value="UniProtKB-KW"/>
</dbReference>
<evidence type="ECO:0000256" key="6">
    <source>
        <dbReference type="ARBA" id="ARBA00022679"/>
    </source>
</evidence>
<keyword evidence="13" id="KW-0812">Transmembrane</keyword>
<dbReference type="EC" id="2.7.13.3" evidence="3"/>
<name>A0A1R1DXD3_9BACL</name>
<dbReference type="CDD" id="cd00130">
    <property type="entry name" value="PAS"/>
    <property type="match status" value="1"/>
</dbReference>
<dbReference type="SUPFAM" id="SSF55874">
    <property type="entry name" value="ATPase domain of HSP90 chaperone/DNA topoisomerase II/histidine kinase"/>
    <property type="match status" value="1"/>
</dbReference>
<dbReference type="GO" id="GO:0006355">
    <property type="term" value="P:regulation of DNA-templated transcription"/>
    <property type="evidence" value="ECO:0007669"/>
    <property type="project" value="InterPro"/>
</dbReference>
<feature type="domain" description="PAS" evidence="15">
    <location>
        <begin position="416"/>
        <end position="485"/>
    </location>
</feature>
<evidence type="ECO:0000256" key="13">
    <source>
        <dbReference type="SAM" id="Phobius"/>
    </source>
</evidence>
<dbReference type="CDD" id="cd00082">
    <property type="entry name" value="HisKA"/>
    <property type="match status" value="1"/>
</dbReference>
<dbReference type="Gene3D" id="3.30.450.20">
    <property type="entry name" value="PAS domain"/>
    <property type="match status" value="1"/>
</dbReference>
<dbReference type="SMART" id="SM00086">
    <property type="entry name" value="PAC"/>
    <property type="match status" value="1"/>
</dbReference>
<dbReference type="EMBL" id="MRTP01000026">
    <property type="protein sequence ID" value="OMF44254.1"/>
    <property type="molecule type" value="Genomic_DNA"/>
</dbReference>
<feature type="transmembrane region" description="Helical" evidence="13">
    <location>
        <begin position="329"/>
        <end position="348"/>
    </location>
</feature>
<keyword evidence="11 13" id="KW-0472">Membrane</keyword>
<dbReference type="Gene3D" id="6.10.340.10">
    <property type="match status" value="1"/>
</dbReference>
<dbReference type="PANTHER" id="PTHR43065:SF34">
    <property type="entry name" value="SPORULATION KINASE A"/>
    <property type="match status" value="1"/>
</dbReference>
<evidence type="ECO:0000256" key="5">
    <source>
        <dbReference type="ARBA" id="ARBA00022553"/>
    </source>
</evidence>
<dbReference type="Pfam" id="PF00989">
    <property type="entry name" value="PAS"/>
    <property type="match status" value="1"/>
</dbReference>
<feature type="coiled-coil region" evidence="12">
    <location>
        <begin position="392"/>
        <end position="426"/>
    </location>
</feature>
<keyword evidence="5" id="KW-0597">Phosphoprotein</keyword>
<sequence>MSMKKKLSLTMAGSLCLILLLNIILSLYTTQASLRRESERKMLLAARQVAASIEQSQESAGMVERQIGELLHVAAKLAAKELDPDIQNITNEQLAKLSKQVGVTHIALLVRTGDDIIIAKSSEPAELGLSTKDWGYWYKAFKQLFEEERVTIPYGAAADHFWTGPFEYSNSKPNVIDKWGYYYDAKRNYIIDPYIRTDSLHQIGTHIPSPEEVLDKTKKINGEILEISCINPQTFAGVRMSGQGYVHDKTKLHNRPIRYGTYTYIDLENDKQAVEKAAQTGANVVYETRIDGKKLLKSFIPVNSASQASYIISIVMDYAQISKVLQKQLVSYISISAFLLILFVIVSYKQAGYFIRPIDAILGKVKNVAQGRFDTPLVINSKDELGLLAAKINTMTDNLSSYTDQLKQAVEENRSVKEHLESVIQQTADAIHTTDLEGNILQVNQAFEKLYGWSSHEVIGKRINLIPGHLEGEVQARLDALMQGEQLPAVETVRIKKDGTPVEVSISTSAVRDPEGKVVSFISISRDMTERNRMDELLRRSEKLTTVGQLAAGVAHEIRNPLTTLRGFLQLQEYNNRVDPKHNQIMLSELERINLIVSEFLILAKPQAVHFRNKNVRDILEDVLSLLSSQANLHGIEFVMSSQTDETDVHCEENQLKQVFINLLKNAMEAMPEGGVIRIELFRPDPNHLGITITDEGVGIPEHQMEKVGEPFFTNKENGTGLGLMVSQRIVEGHKGSLQIESAVNKGTQVTLTLPAAQPEHGEGPERE</sequence>
<evidence type="ECO:0000256" key="8">
    <source>
        <dbReference type="ARBA" id="ARBA00022777"/>
    </source>
</evidence>
<evidence type="ECO:0000256" key="9">
    <source>
        <dbReference type="ARBA" id="ARBA00022840"/>
    </source>
</evidence>
<dbReference type="PANTHER" id="PTHR43065">
    <property type="entry name" value="SENSOR HISTIDINE KINASE"/>
    <property type="match status" value="1"/>
</dbReference>
<dbReference type="InterPro" id="IPR003661">
    <property type="entry name" value="HisK_dim/P_dom"/>
</dbReference>
<dbReference type="Gene3D" id="1.10.287.130">
    <property type="match status" value="1"/>
</dbReference>
<keyword evidence="4" id="KW-1003">Cell membrane</keyword>
<dbReference type="STRING" id="297318.BK138_34590"/>
<dbReference type="GO" id="GO:0005886">
    <property type="term" value="C:plasma membrane"/>
    <property type="evidence" value="ECO:0007669"/>
    <property type="project" value="UniProtKB-SubCell"/>
</dbReference>
<dbReference type="PROSITE" id="PS50112">
    <property type="entry name" value="PAS"/>
    <property type="match status" value="1"/>
</dbReference>
<feature type="domain" description="Histidine kinase" evidence="14">
    <location>
        <begin position="553"/>
        <end position="758"/>
    </location>
</feature>
<evidence type="ECO:0000256" key="1">
    <source>
        <dbReference type="ARBA" id="ARBA00000085"/>
    </source>
</evidence>
<dbReference type="Gene3D" id="3.30.565.10">
    <property type="entry name" value="Histidine kinase-like ATPase, C-terminal domain"/>
    <property type="match status" value="1"/>
</dbReference>
<evidence type="ECO:0000256" key="4">
    <source>
        <dbReference type="ARBA" id="ARBA00022475"/>
    </source>
</evidence>
<dbReference type="SMART" id="SM00304">
    <property type="entry name" value="HAMP"/>
    <property type="match status" value="2"/>
</dbReference>
<dbReference type="Pfam" id="PF00512">
    <property type="entry name" value="HisKA"/>
    <property type="match status" value="1"/>
</dbReference>
<dbReference type="InterPro" id="IPR035965">
    <property type="entry name" value="PAS-like_dom_sf"/>
</dbReference>
<evidence type="ECO:0000256" key="7">
    <source>
        <dbReference type="ARBA" id="ARBA00022741"/>
    </source>
</evidence>
<dbReference type="InterPro" id="IPR036890">
    <property type="entry name" value="HATPase_C_sf"/>
</dbReference>
<dbReference type="Proteomes" id="UP000187172">
    <property type="component" value="Unassembled WGS sequence"/>
</dbReference>
<evidence type="ECO:0000259" key="15">
    <source>
        <dbReference type="PROSITE" id="PS50112"/>
    </source>
</evidence>
<dbReference type="CDD" id="cd06225">
    <property type="entry name" value="HAMP"/>
    <property type="match status" value="1"/>
</dbReference>
<dbReference type="SUPFAM" id="SSF55785">
    <property type="entry name" value="PYP-like sensor domain (PAS domain)"/>
    <property type="match status" value="1"/>
</dbReference>
<evidence type="ECO:0000259" key="17">
    <source>
        <dbReference type="PROSITE" id="PS50885"/>
    </source>
</evidence>
<evidence type="ECO:0000259" key="14">
    <source>
        <dbReference type="PROSITE" id="PS50109"/>
    </source>
</evidence>
<evidence type="ECO:0000313" key="19">
    <source>
        <dbReference type="Proteomes" id="UP000187172"/>
    </source>
</evidence>
<evidence type="ECO:0000256" key="3">
    <source>
        <dbReference type="ARBA" id="ARBA00012438"/>
    </source>
</evidence>
<dbReference type="InterPro" id="IPR003594">
    <property type="entry name" value="HATPase_dom"/>
</dbReference>
<dbReference type="NCBIfam" id="TIGR00229">
    <property type="entry name" value="sensory_box"/>
    <property type="match status" value="1"/>
</dbReference>
<dbReference type="SUPFAM" id="SSF47384">
    <property type="entry name" value="Homodimeric domain of signal transducing histidine kinase"/>
    <property type="match status" value="1"/>
</dbReference>
<evidence type="ECO:0000256" key="10">
    <source>
        <dbReference type="ARBA" id="ARBA00023012"/>
    </source>
</evidence>
<accession>A0A1R1DXD3</accession>
<dbReference type="SUPFAM" id="SSF158472">
    <property type="entry name" value="HAMP domain-like"/>
    <property type="match status" value="1"/>
</dbReference>
<keyword evidence="9" id="KW-0067">ATP-binding</keyword>
<keyword evidence="12" id="KW-0175">Coiled coil</keyword>
<dbReference type="Pfam" id="PF02518">
    <property type="entry name" value="HATPase_c"/>
    <property type="match status" value="1"/>
</dbReference>
<keyword evidence="19" id="KW-1185">Reference proteome</keyword>
<dbReference type="PROSITE" id="PS50109">
    <property type="entry name" value="HIS_KIN"/>
    <property type="match status" value="1"/>
</dbReference>
<gene>
    <name evidence="18" type="ORF">BK138_34590</name>
</gene>
<proteinExistence type="predicted"/>
<protein>
    <recommendedName>
        <fullName evidence="3">histidine kinase</fullName>
        <ecNumber evidence="3">2.7.13.3</ecNumber>
    </recommendedName>
</protein>
<evidence type="ECO:0000256" key="12">
    <source>
        <dbReference type="SAM" id="Coils"/>
    </source>
</evidence>
<keyword evidence="8 18" id="KW-0418">Kinase</keyword>
<organism evidence="18 19">
    <name type="scientific">Paenibacillus rhizosphaerae</name>
    <dbReference type="NCBI Taxonomy" id="297318"/>
    <lineage>
        <taxon>Bacteria</taxon>
        <taxon>Bacillati</taxon>
        <taxon>Bacillota</taxon>
        <taxon>Bacilli</taxon>
        <taxon>Bacillales</taxon>
        <taxon>Paenibacillaceae</taxon>
        <taxon>Paenibacillus</taxon>
    </lineage>
</organism>
<evidence type="ECO:0000256" key="2">
    <source>
        <dbReference type="ARBA" id="ARBA00004651"/>
    </source>
</evidence>
<keyword evidence="10" id="KW-0902">Two-component regulatory system</keyword>